<name>C1H5T5_PARBA</name>
<dbReference type="RefSeq" id="XP_015700070.1">
    <property type="nucleotide sequence ID" value="XM_015845844.1"/>
</dbReference>
<dbReference type="VEuPathDB" id="FungiDB:PAAG_06280"/>
<dbReference type="Proteomes" id="UP000002059">
    <property type="component" value="Partially assembled WGS sequence"/>
</dbReference>
<feature type="compositionally biased region" description="Polar residues" evidence="1">
    <location>
        <begin position="27"/>
        <end position="51"/>
    </location>
</feature>
<protein>
    <submittedName>
        <fullName evidence="3">Uncharacterized protein</fullName>
    </submittedName>
</protein>
<accession>C1H5T5</accession>
<dbReference type="EMBL" id="KN294008">
    <property type="protein sequence ID" value="EEH35233.2"/>
    <property type="molecule type" value="Genomic_DNA"/>
</dbReference>
<feature type="signal peptide" evidence="2">
    <location>
        <begin position="1"/>
        <end position="27"/>
    </location>
</feature>
<feature type="chain" id="PRO_5002908749" evidence="2">
    <location>
        <begin position="28"/>
        <end position="186"/>
    </location>
</feature>
<proteinExistence type="predicted"/>
<keyword evidence="4" id="KW-1185">Reference proteome</keyword>
<keyword evidence="2" id="KW-0732">Signal</keyword>
<dbReference type="HOGENOM" id="CLU_1454841_0_0_1"/>
<evidence type="ECO:0000313" key="3">
    <source>
        <dbReference type="EMBL" id="EEH35233.2"/>
    </source>
</evidence>
<gene>
    <name evidence="3" type="ORF">PAAG_06280</name>
</gene>
<evidence type="ECO:0000256" key="2">
    <source>
        <dbReference type="SAM" id="SignalP"/>
    </source>
</evidence>
<dbReference type="AlphaFoldDB" id="C1H5T5"/>
<reference evidence="3 4" key="1">
    <citation type="journal article" date="2011" name="PLoS Genet.">
        <title>Comparative genomic analysis of human fungal pathogens causing paracoccidioidomycosis.</title>
        <authorList>
            <person name="Desjardins C.A."/>
            <person name="Champion M.D."/>
            <person name="Holder J.W."/>
            <person name="Muszewska A."/>
            <person name="Goldberg J."/>
            <person name="Bailao A.M."/>
            <person name="Brigido M.M."/>
            <person name="Ferreira M.E."/>
            <person name="Garcia A.M."/>
            <person name="Grynberg M."/>
            <person name="Gujja S."/>
            <person name="Heiman D.I."/>
            <person name="Henn M.R."/>
            <person name="Kodira C.D."/>
            <person name="Leon-Narvaez H."/>
            <person name="Longo L.V."/>
            <person name="Ma L.J."/>
            <person name="Malavazi I."/>
            <person name="Matsuo A.L."/>
            <person name="Morais F.V."/>
            <person name="Pereira M."/>
            <person name="Rodriguez-Brito S."/>
            <person name="Sakthikumar S."/>
            <person name="Salem-Izacc S.M."/>
            <person name="Sykes S.M."/>
            <person name="Teixeira M.M."/>
            <person name="Vallejo M.C."/>
            <person name="Walter M.E."/>
            <person name="Yandava C."/>
            <person name="Young S."/>
            <person name="Zeng Q."/>
            <person name="Zucker J."/>
            <person name="Felipe M.S."/>
            <person name="Goldman G.H."/>
            <person name="Haas B.J."/>
            <person name="McEwen J.G."/>
            <person name="Nino-Vega G."/>
            <person name="Puccia R."/>
            <person name="San-Blas G."/>
            <person name="Soares C.M."/>
            <person name="Birren B.W."/>
            <person name="Cuomo C.A."/>
        </authorList>
    </citation>
    <scope>NUCLEOTIDE SEQUENCE [LARGE SCALE GENOMIC DNA]</scope>
    <source>
        <strain evidence="4">ATCC MYA-826 / Pb01</strain>
    </source>
</reference>
<dbReference type="GeneID" id="9095261"/>
<feature type="compositionally biased region" description="Polar residues" evidence="1">
    <location>
        <begin position="78"/>
        <end position="91"/>
    </location>
</feature>
<organism evidence="3 4">
    <name type="scientific">Paracoccidioides lutzii (strain ATCC MYA-826 / Pb01)</name>
    <name type="common">Paracoccidioides brasiliensis</name>
    <dbReference type="NCBI Taxonomy" id="502779"/>
    <lineage>
        <taxon>Eukaryota</taxon>
        <taxon>Fungi</taxon>
        <taxon>Dikarya</taxon>
        <taxon>Ascomycota</taxon>
        <taxon>Pezizomycotina</taxon>
        <taxon>Eurotiomycetes</taxon>
        <taxon>Eurotiomycetidae</taxon>
        <taxon>Onygenales</taxon>
        <taxon>Ajellomycetaceae</taxon>
        <taxon>Paracoccidioides</taxon>
    </lineage>
</organism>
<sequence>MAPVSLSAKYLHLLLLLFLHTAVTISSTSPNENANNSQSLSREQNISYPPTTSLPPQPKYIPKCQDPASDKSCPIDIHSQNASSETTSATTVPKEPWLKELPSLRPTQTFLLGRVDEIKTVLPGPTSGYGVGVHDLNRNGGNRFVNNAGVYVAGFILNRDSAMMNTGKKKRAGRLESRVIMDENQY</sequence>
<dbReference type="KEGG" id="pbl:PAAG_06280"/>
<feature type="region of interest" description="Disordered" evidence="1">
    <location>
        <begin position="27"/>
        <end position="93"/>
    </location>
</feature>
<evidence type="ECO:0000313" key="4">
    <source>
        <dbReference type="Proteomes" id="UP000002059"/>
    </source>
</evidence>
<evidence type="ECO:0000256" key="1">
    <source>
        <dbReference type="SAM" id="MobiDB-lite"/>
    </source>
</evidence>